<organism evidence="1 2">
    <name type="scientific">Zhongshania antarctica</name>
    <dbReference type="NCBI Taxonomy" id="641702"/>
    <lineage>
        <taxon>Bacteria</taxon>
        <taxon>Pseudomonadati</taxon>
        <taxon>Pseudomonadota</taxon>
        <taxon>Gammaproteobacteria</taxon>
        <taxon>Cellvibrionales</taxon>
        <taxon>Spongiibacteraceae</taxon>
        <taxon>Zhongshania</taxon>
    </lineage>
</organism>
<keyword evidence="2" id="KW-1185">Reference proteome</keyword>
<accession>A0A840R106</accession>
<name>A0A840R106_9GAMM</name>
<proteinExistence type="predicted"/>
<dbReference type="AlphaFoldDB" id="A0A840R106"/>
<dbReference type="RefSeq" id="WP_184461131.1">
    <property type="nucleotide sequence ID" value="NZ_JACHHW010000002.1"/>
</dbReference>
<dbReference type="EMBL" id="JACHHW010000002">
    <property type="protein sequence ID" value="MBB5186318.1"/>
    <property type="molecule type" value="Genomic_DNA"/>
</dbReference>
<gene>
    <name evidence="1" type="ORF">HNQ57_000579</name>
</gene>
<evidence type="ECO:0000313" key="2">
    <source>
        <dbReference type="Proteomes" id="UP000536640"/>
    </source>
</evidence>
<protein>
    <submittedName>
        <fullName evidence="1">Uncharacterized protein</fullName>
    </submittedName>
</protein>
<comment type="caution">
    <text evidence="1">The sequence shown here is derived from an EMBL/GenBank/DDBJ whole genome shotgun (WGS) entry which is preliminary data.</text>
</comment>
<dbReference type="Proteomes" id="UP000536640">
    <property type="component" value="Unassembled WGS sequence"/>
</dbReference>
<evidence type="ECO:0000313" key="1">
    <source>
        <dbReference type="EMBL" id="MBB5186318.1"/>
    </source>
</evidence>
<reference evidence="1 2" key="1">
    <citation type="submission" date="2020-08" db="EMBL/GenBank/DDBJ databases">
        <title>Genomic Encyclopedia of Type Strains, Phase IV (KMG-IV): sequencing the most valuable type-strain genomes for metagenomic binning, comparative biology and taxonomic classification.</title>
        <authorList>
            <person name="Goeker M."/>
        </authorList>
    </citation>
    <scope>NUCLEOTIDE SEQUENCE [LARGE SCALE GENOMIC DNA]</scope>
    <source>
        <strain evidence="1 2">DSM 25701</strain>
    </source>
</reference>
<sequence>MKAVHSLRRIRVGKNLADEEYDVYGINPQAGFGHDKTLATNPVVMVRRRLIVSNN</sequence>